<evidence type="ECO:0000313" key="2">
    <source>
        <dbReference type="EMBL" id="RXD54768.1"/>
    </source>
</evidence>
<proteinExistence type="predicted"/>
<dbReference type="EMBL" id="PUUL01000039">
    <property type="protein sequence ID" value="RXD54768.1"/>
    <property type="molecule type" value="Genomic_DNA"/>
</dbReference>
<dbReference type="AlphaFoldDB" id="A0AAQ0YQG7"/>
<accession>A0AAQ0YQG7</accession>
<evidence type="ECO:0000256" key="1">
    <source>
        <dbReference type="SAM" id="MobiDB-lite"/>
    </source>
</evidence>
<feature type="region of interest" description="Disordered" evidence="1">
    <location>
        <begin position="30"/>
        <end position="56"/>
    </location>
</feature>
<evidence type="ECO:0000313" key="3">
    <source>
        <dbReference type="Proteomes" id="UP000289372"/>
    </source>
</evidence>
<dbReference type="Proteomes" id="UP000289372">
    <property type="component" value="Unassembled WGS sequence"/>
</dbReference>
<gene>
    <name evidence="2" type="ORF">DB769_08080</name>
</gene>
<sequence length="93" mass="9716">MSAALRAFYAPCGEREASCGALRRRAPYQGWPPGQGAQRGIGASQGASRRVGRQRHGARAARLALAPAKPAPLRICSVPLAADAPHPNVHNAL</sequence>
<organism evidence="2 3">
    <name type="scientific">Xanthomonas perforans</name>
    <dbReference type="NCBI Taxonomy" id="442694"/>
    <lineage>
        <taxon>Bacteria</taxon>
        <taxon>Pseudomonadati</taxon>
        <taxon>Pseudomonadota</taxon>
        <taxon>Gammaproteobacteria</taxon>
        <taxon>Lysobacterales</taxon>
        <taxon>Lysobacteraceae</taxon>
        <taxon>Xanthomonas</taxon>
    </lineage>
</organism>
<comment type="caution">
    <text evidence="2">The sequence shown here is derived from an EMBL/GenBank/DDBJ whole genome shotgun (WGS) entry which is preliminary data.</text>
</comment>
<protein>
    <submittedName>
        <fullName evidence="2">Uncharacterized protein</fullName>
    </submittedName>
</protein>
<reference evidence="2 3" key="1">
    <citation type="submission" date="2018-02" db="EMBL/GenBank/DDBJ databases">
        <title>Characterization of Xanthomonas diversity in transplant houses and field plants.</title>
        <authorList>
            <person name="Abrahamian P."/>
            <person name="Timilsina S."/>
            <person name="Minsavage G.V."/>
            <person name="Goss E.M."/>
            <person name="Jones J.B."/>
            <person name="Vallad G.E."/>
        </authorList>
    </citation>
    <scope>NUCLEOTIDE SEQUENCE [LARGE SCALE GENOMIC DNA]</scope>
    <source>
        <strain evidence="2 3">GEV2132</strain>
    </source>
</reference>
<name>A0AAQ0YQG7_XANPE</name>